<organism evidence="1 2">
    <name type="scientific">endosymbiont of Riftia pachyptila</name>
    <name type="common">vent Ph05</name>
    <dbReference type="NCBI Taxonomy" id="1048808"/>
    <lineage>
        <taxon>Bacteria</taxon>
        <taxon>Pseudomonadati</taxon>
        <taxon>Pseudomonadota</taxon>
        <taxon>Gammaproteobacteria</taxon>
        <taxon>sulfur-oxidizing symbionts</taxon>
    </lineage>
</organism>
<proteinExistence type="predicted"/>
<comment type="caution">
    <text evidence="1">The sequence shown here is derived from an EMBL/GenBank/DDBJ whole genome shotgun (WGS) entry which is preliminary data.</text>
</comment>
<dbReference type="EMBL" id="AFOC01000043">
    <property type="protein sequence ID" value="EGV51262.1"/>
    <property type="molecule type" value="Genomic_DNA"/>
</dbReference>
<evidence type="ECO:0000313" key="2">
    <source>
        <dbReference type="Proteomes" id="UP000004491"/>
    </source>
</evidence>
<gene>
    <name evidence="1" type="ORF">Rifp1Sym_bp00090</name>
</gene>
<dbReference type="Proteomes" id="UP000004491">
    <property type="component" value="Unassembled WGS sequence"/>
</dbReference>
<accession>G2DDN2</accession>
<dbReference type="AlphaFoldDB" id="G2DDN2"/>
<keyword evidence="2" id="KW-1185">Reference proteome</keyword>
<name>G2DDN2_9GAMM</name>
<reference evidence="1" key="1">
    <citation type="journal article" date="2011" name="ISME J.">
        <title>The endosymbionts of the deep-sea tubeworms Riftia pachyptila and Tevnia jerichonana share an identical physiology as revealed by proteogenomic analyses.</title>
        <authorList>
            <person name="Gardebrecht A."/>
            <person name="Markert S."/>
            <person name="Felbeck H."/>
            <person name="Thuermer A."/>
            <person name="Albrecht D."/>
            <person name="Wollherr A."/>
            <person name="Kabisch J."/>
            <person name="Lehmann R."/>
            <person name="Daniel R."/>
            <person name="Liesegang H."/>
            <person name="Hecker M."/>
            <person name="Sievert S.M."/>
            <person name="Schweder T."/>
        </authorList>
    </citation>
    <scope>NUCLEOTIDE SEQUENCE [LARGE SCALE GENOMIC DNA]</scope>
</reference>
<protein>
    <submittedName>
        <fullName evidence="1">Uncharacterized protein</fullName>
    </submittedName>
</protein>
<sequence length="55" mass="6282">MICAALEEQFQADRDHQRADQAIHKLNPQQLHRIGGLDPHIPKAWIDPQCAEKQA</sequence>
<evidence type="ECO:0000313" key="1">
    <source>
        <dbReference type="EMBL" id="EGV51262.1"/>
    </source>
</evidence>